<dbReference type="EMBL" id="BK014834">
    <property type="protein sequence ID" value="DAD77810.1"/>
    <property type="molecule type" value="Genomic_DNA"/>
</dbReference>
<evidence type="ECO:0000313" key="1">
    <source>
        <dbReference type="EMBL" id="DAD77810.1"/>
    </source>
</evidence>
<proteinExistence type="predicted"/>
<name>A0A8S5M6F8_9CAUD</name>
<accession>A0A8S5M6F8</accession>
<reference evidence="1" key="1">
    <citation type="journal article" date="2021" name="Proc. Natl. Acad. Sci. U.S.A.">
        <title>A Catalog of Tens of Thousands of Viruses from Human Metagenomes Reveals Hidden Associations with Chronic Diseases.</title>
        <authorList>
            <person name="Tisza M.J."/>
            <person name="Buck C.B."/>
        </authorList>
    </citation>
    <scope>NUCLEOTIDE SEQUENCE</scope>
    <source>
        <strain evidence="1">CtlRg1</strain>
    </source>
</reference>
<organism evidence="1">
    <name type="scientific">Myoviridae sp. ctlRg1</name>
    <dbReference type="NCBI Taxonomy" id="2826692"/>
    <lineage>
        <taxon>Viruses</taxon>
        <taxon>Duplodnaviria</taxon>
        <taxon>Heunggongvirae</taxon>
        <taxon>Uroviricota</taxon>
        <taxon>Caudoviricetes</taxon>
    </lineage>
</organism>
<protein>
    <submittedName>
        <fullName evidence="1">Uncharacterized protein</fullName>
    </submittedName>
</protein>
<sequence length="37" mass="4310">MYGKLSFIRLRGQKLTPKSLKINHLSVNDTLFVNVYD</sequence>